<protein>
    <recommendedName>
        <fullName evidence="4">Farnesyl diphosphate synthase</fullName>
        <ecNumber evidence="3">2.5.1.10</ecNumber>
    </recommendedName>
    <alternativeName>
        <fullName evidence="10">(2E,6E)-farnesyl diphosphate synthase</fullName>
    </alternativeName>
    <alternativeName>
        <fullName evidence="9">Geranyltranstransferase</fullName>
    </alternativeName>
</protein>
<evidence type="ECO:0000313" key="14">
    <source>
        <dbReference type="Proteomes" id="UP000235589"/>
    </source>
</evidence>
<dbReference type="GO" id="GO:0004337">
    <property type="term" value="F:(2E,6E)-farnesyl diphosphate synthase activity"/>
    <property type="evidence" value="ECO:0007669"/>
    <property type="project" value="UniProtKB-EC"/>
</dbReference>
<dbReference type="GO" id="GO:0016114">
    <property type="term" value="P:terpenoid biosynthetic process"/>
    <property type="evidence" value="ECO:0007669"/>
    <property type="project" value="UniProtKB-ARBA"/>
</dbReference>
<dbReference type="PROSITE" id="PS00723">
    <property type="entry name" value="POLYPRENYL_SYNTHASE_1"/>
    <property type="match status" value="1"/>
</dbReference>
<dbReference type="Pfam" id="PF00348">
    <property type="entry name" value="polyprenyl_synt"/>
    <property type="match status" value="1"/>
</dbReference>
<dbReference type="EC" id="2.5.1.10" evidence="3"/>
<dbReference type="GO" id="GO:0046872">
    <property type="term" value="F:metal ion binding"/>
    <property type="evidence" value="ECO:0007669"/>
    <property type="project" value="UniProtKB-KW"/>
</dbReference>
<dbReference type="KEGG" id="mpec:B9O19_00431"/>
<evidence type="ECO:0000256" key="11">
    <source>
        <dbReference type="ARBA" id="ARBA00049399"/>
    </source>
</evidence>
<evidence type="ECO:0000256" key="1">
    <source>
        <dbReference type="ARBA" id="ARBA00001946"/>
    </source>
</evidence>
<keyword evidence="8" id="KW-0414">Isoprene biosynthesis</keyword>
<dbReference type="GO" id="GO:0005737">
    <property type="term" value="C:cytoplasm"/>
    <property type="evidence" value="ECO:0007669"/>
    <property type="project" value="UniProtKB-ARBA"/>
</dbReference>
<evidence type="ECO:0000256" key="8">
    <source>
        <dbReference type="ARBA" id="ARBA00023229"/>
    </source>
</evidence>
<dbReference type="Gene3D" id="1.10.600.10">
    <property type="entry name" value="Farnesyl Diphosphate Synthase"/>
    <property type="match status" value="1"/>
</dbReference>
<comment type="similarity">
    <text evidence="2 12">Belongs to the FPP/GGPP synthase family.</text>
</comment>
<evidence type="ECO:0000256" key="10">
    <source>
        <dbReference type="ARBA" id="ARBA00032873"/>
    </source>
</evidence>
<evidence type="ECO:0000256" key="5">
    <source>
        <dbReference type="ARBA" id="ARBA00022679"/>
    </source>
</evidence>
<dbReference type="SUPFAM" id="SSF48576">
    <property type="entry name" value="Terpenoid synthases"/>
    <property type="match status" value="1"/>
</dbReference>
<evidence type="ECO:0000256" key="9">
    <source>
        <dbReference type="ARBA" id="ARBA00032380"/>
    </source>
</evidence>
<evidence type="ECO:0000313" key="13">
    <source>
        <dbReference type="EMBL" id="AUO18615.1"/>
    </source>
</evidence>
<reference evidence="13 14" key="1">
    <citation type="submission" date="2017-04" db="EMBL/GenBank/DDBJ databases">
        <title>Monoglobus pectinilyticus 14 draft genome.</title>
        <authorList>
            <person name="Kim C."/>
            <person name="Rosendale D.I."/>
            <person name="Kelly W.J."/>
            <person name="Tannock G.W."/>
            <person name="Patchett M.L."/>
            <person name="Jordens J.Z."/>
        </authorList>
    </citation>
    <scope>NUCLEOTIDE SEQUENCE [LARGE SCALE GENOMIC DNA]</scope>
    <source>
        <strain evidence="13 14">14</strain>
    </source>
</reference>
<dbReference type="GeneID" id="98061858"/>
<dbReference type="Proteomes" id="UP000235589">
    <property type="component" value="Chromosome"/>
</dbReference>
<dbReference type="NCBIfam" id="NF045485">
    <property type="entry name" value="FPPsyn"/>
    <property type="match status" value="1"/>
</dbReference>
<evidence type="ECO:0000256" key="4">
    <source>
        <dbReference type="ARBA" id="ARBA00015100"/>
    </source>
</evidence>
<sequence length="303" mass="33392">MVKPSKEFEKKLELYIKLIEEKLQSIAAVPNSPDAMVCEAMKYSLLAGGKRIRPVITIACAELFGGNIDDAVTVGCALECIHTYSLIHDDLPCMDNDDLRRGKPTCHKVFPENIALLAGDALLNKAFEIMSDKDNFISLNERTMIELVRTLSQASGTKGMIGGQVIDLINEKRDDVDIQELILMHKKKTGALIEAAASLGCIIGGVIENEEFNKISQFSSNLGLAFQIKDDILDVTGNEDILGKPIGSDKESGKNTFVTLLGLEKAEYILKRHTEVSISALEYFGDKAWFLKELAVSLLIREK</sequence>
<evidence type="ECO:0000256" key="12">
    <source>
        <dbReference type="RuleBase" id="RU004466"/>
    </source>
</evidence>
<gene>
    <name evidence="13" type="ORF">B9O19_00431</name>
</gene>
<dbReference type="PANTHER" id="PTHR43281">
    <property type="entry name" value="FARNESYL DIPHOSPHATE SYNTHASE"/>
    <property type="match status" value="1"/>
</dbReference>
<dbReference type="AlphaFoldDB" id="A0A2K9P013"/>
<comment type="cofactor">
    <cofactor evidence="1">
        <name>Mg(2+)</name>
        <dbReference type="ChEBI" id="CHEBI:18420"/>
    </cofactor>
</comment>
<evidence type="ECO:0000256" key="6">
    <source>
        <dbReference type="ARBA" id="ARBA00022723"/>
    </source>
</evidence>
<evidence type="ECO:0000256" key="7">
    <source>
        <dbReference type="ARBA" id="ARBA00022842"/>
    </source>
</evidence>
<dbReference type="SFLD" id="SFLDG01017">
    <property type="entry name" value="Polyprenyl_Transferase_Like"/>
    <property type="match status" value="1"/>
</dbReference>
<keyword evidence="7" id="KW-0460">Magnesium</keyword>
<dbReference type="InterPro" id="IPR008949">
    <property type="entry name" value="Isoprenoid_synthase_dom_sf"/>
</dbReference>
<accession>A0A2K9P013</accession>
<dbReference type="PROSITE" id="PS00444">
    <property type="entry name" value="POLYPRENYL_SYNTHASE_2"/>
    <property type="match status" value="1"/>
</dbReference>
<dbReference type="CDD" id="cd00685">
    <property type="entry name" value="Trans_IPPS_HT"/>
    <property type="match status" value="1"/>
</dbReference>
<dbReference type="InterPro" id="IPR000092">
    <property type="entry name" value="Polyprenyl_synt"/>
</dbReference>
<keyword evidence="14" id="KW-1185">Reference proteome</keyword>
<dbReference type="PANTHER" id="PTHR43281:SF1">
    <property type="entry name" value="FARNESYL DIPHOSPHATE SYNTHASE"/>
    <property type="match status" value="1"/>
</dbReference>
<dbReference type="RefSeq" id="WP_102364904.1">
    <property type="nucleotide sequence ID" value="NZ_CP020991.1"/>
</dbReference>
<dbReference type="SFLD" id="SFLDS00005">
    <property type="entry name" value="Isoprenoid_Synthase_Type_I"/>
    <property type="match status" value="1"/>
</dbReference>
<name>A0A2K9P013_9FIRM</name>
<dbReference type="InterPro" id="IPR033749">
    <property type="entry name" value="Polyprenyl_synt_CS"/>
</dbReference>
<organism evidence="13 14">
    <name type="scientific">Monoglobus pectinilyticus</name>
    <dbReference type="NCBI Taxonomy" id="1981510"/>
    <lineage>
        <taxon>Bacteria</taxon>
        <taxon>Bacillati</taxon>
        <taxon>Bacillota</taxon>
        <taxon>Clostridia</taxon>
        <taxon>Monoglobales</taxon>
        <taxon>Monoglobaceae</taxon>
        <taxon>Monoglobus</taxon>
    </lineage>
</organism>
<keyword evidence="5 12" id="KW-0808">Transferase</keyword>
<dbReference type="OrthoDB" id="9805316at2"/>
<evidence type="ECO:0000256" key="3">
    <source>
        <dbReference type="ARBA" id="ARBA00012439"/>
    </source>
</evidence>
<dbReference type="InterPro" id="IPR053378">
    <property type="entry name" value="Prenyl_diphosphate_synthase"/>
</dbReference>
<dbReference type="EMBL" id="CP020991">
    <property type="protein sequence ID" value="AUO18615.1"/>
    <property type="molecule type" value="Genomic_DNA"/>
</dbReference>
<evidence type="ECO:0000256" key="2">
    <source>
        <dbReference type="ARBA" id="ARBA00006706"/>
    </source>
</evidence>
<keyword evidence="6" id="KW-0479">Metal-binding</keyword>
<dbReference type="FunFam" id="1.10.600.10:FF:000001">
    <property type="entry name" value="Geranylgeranyl diphosphate synthase"/>
    <property type="match status" value="1"/>
</dbReference>
<proteinExistence type="inferred from homology"/>
<comment type="catalytic activity">
    <reaction evidence="11">
        <text>isopentenyl diphosphate + (2E)-geranyl diphosphate = (2E,6E)-farnesyl diphosphate + diphosphate</text>
        <dbReference type="Rhea" id="RHEA:19361"/>
        <dbReference type="ChEBI" id="CHEBI:33019"/>
        <dbReference type="ChEBI" id="CHEBI:58057"/>
        <dbReference type="ChEBI" id="CHEBI:128769"/>
        <dbReference type="ChEBI" id="CHEBI:175763"/>
        <dbReference type="EC" id="2.5.1.10"/>
    </reaction>
</comment>